<keyword evidence="5" id="KW-0949">S-adenosyl-L-methionine</keyword>
<dbReference type="InterPro" id="IPR056744">
    <property type="entry name" value="TRM5/TYW2-like_N"/>
</dbReference>
<dbReference type="PANTHER" id="PTHR23245">
    <property type="entry name" value="TRNA METHYLTRANSFERASE"/>
    <property type="match status" value="1"/>
</dbReference>
<reference evidence="9 10" key="1">
    <citation type="journal article" date="2008" name="Nature">
        <title>The Trichoplax genome and the nature of placozoans.</title>
        <authorList>
            <person name="Srivastava M."/>
            <person name="Begovic E."/>
            <person name="Chapman J."/>
            <person name="Putnam N.H."/>
            <person name="Hellsten U."/>
            <person name="Kawashima T."/>
            <person name="Kuo A."/>
            <person name="Mitros T."/>
            <person name="Salamov A."/>
            <person name="Carpenter M.L."/>
            <person name="Signorovitch A.Y."/>
            <person name="Moreno M.A."/>
            <person name="Kamm K."/>
            <person name="Grimwood J."/>
            <person name="Schmutz J."/>
            <person name="Shapiro H."/>
            <person name="Grigoriev I.V."/>
            <person name="Buss L.W."/>
            <person name="Schierwater B."/>
            <person name="Dellaporta S.L."/>
            <person name="Rokhsar D.S."/>
        </authorList>
    </citation>
    <scope>NUCLEOTIDE SEQUENCE [LARGE SCALE GENOMIC DNA]</scope>
    <source>
        <strain evidence="9 10">Grell-BS-1999</strain>
    </source>
</reference>
<evidence type="ECO:0000256" key="1">
    <source>
        <dbReference type="ARBA" id="ARBA00004797"/>
    </source>
</evidence>
<dbReference type="EC" id="2.5.1.114" evidence="2"/>
<name>B3RLP9_TRIAD</name>
<dbReference type="Pfam" id="PF25133">
    <property type="entry name" value="TYW2_N_2"/>
    <property type="match status" value="1"/>
</dbReference>
<evidence type="ECO:0000256" key="6">
    <source>
        <dbReference type="ARBA" id="ARBA00022694"/>
    </source>
</evidence>
<dbReference type="KEGG" id="tad:TRIADDRAFT_18638"/>
<dbReference type="GO" id="GO:0030488">
    <property type="term" value="P:tRNA methylation"/>
    <property type="evidence" value="ECO:0000318"/>
    <property type="project" value="GO_Central"/>
</dbReference>
<keyword evidence="6" id="KW-0819">tRNA processing</keyword>
<keyword evidence="4" id="KW-0808">Transferase</keyword>
<dbReference type="CDD" id="cd02440">
    <property type="entry name" value="AdoMet_MTases"/>
    <property type="match status" value="1"/>
</dbReference>
<proteinExistence type="predicted"/>
<dbReference type="OrthoDB" id="408788at2759"/>
<dbReference type="CTD" id="6749981"/>
<dbReference type="InParanoid" id="B3RLP9"/>
<keyword evidence="3" id="KW-0489">Methyltransferase</keyword>
<dbReference type="Gene3D" id="3.30.300.110">
    <property type="entry name" value="Met-10+ protein-like domains"/>
    <property type="match status" value="1"/>
</dbReference>
<evidence type="ECO:0000313" key="9">
    <source>
        <dbReference type="EMBL" id="EDV29565.1"/>
    </source>
</evidence>
<dbReference type="Pfam" id="PF02475">
    <property type="entry name" value="TRM5-TYW2_MTfase"/>
    <property type="match status" value="1"/>
</dbReference>
<dbReference type="eggNOG" id="KOG1227">
    <property type="taxonomic scope" value="Eukaryota"/>
</dbReference>
<dbReference type="PANTHER" id="PTHR23245:SF25">
    <property type="entry name" value="TRNA WYBUTOSINE-SYNTHESIZING PROTEIN 2 HOMOLOG"/>
    <property type="match status" value="1"/>
</dbReference>
<evidence type="ECO:0000256" key="4">
    <source>
        <dbReference type="ARBA" id="ARBA00022679"/>
    </source>
</evidence>
<dbReference type="GO" id="GO:0008175">
    <property type="term" value="F:tRNA methyltransferase activity"/>
    <property type="evidence" value="ECO:0000318"/>
    <property type="project" value="GO_Central"/>
</dbReference>
<feature type="domain" description="SAM-dependent methyltransferase TRM5/TYW2-type" evidence="8">
    <location>
        <begin position="101"/>
        <end position="373"/>
    </location>
</feature>
<gene>
    <name evidence="9" type="ORF">TRIADDRAFT_18638</name>
</gene>
<dbReference type="FunFam" id="3.40.50.150:FF:000131">
    <property type="entry name" value="tRNA wybutosine-synthesizing protein 2/3/4"/>
    <property type="match status" value="1"/>
</dbReference>
<evidence type="ECO:0000256" key="5">
    <source>
        <dbReference type="ARBA" id="ARBA00022691"/>
    </source>
</evidence>
<evidence type="ECO:0000259" key="8">
    <source>
        <dbReference type="PROSITE" id="PS51684"/>
    </source>
</evidence>
<feature type="non-terminal residue" evidence="9">
    <location>
        <position position="1"/>
    </location>
</feature>
<organism evidence="9 10">
    <name type="scientific">Trichoplax adhaerens</name>
    <name type="common">Trichoplax reptans</name>
    <dbReference type="NCBI Taxonomy" id="10228"/>
    <lineage>
        <taxon>Eukaryota</taxon>
        <taxon>Metazoa</taxon>
        <taxon>Placozoa</taxon>
        <taxon>Uniplacotomia</taxon>
        <taxon>Trichoplacea</taxon>
        <taxon>Trichoplacidae</taxon>
        <taxon>Trichoplax</taxon>
    </lineage>
</organism>
<evidence type="ECO:0000313" key="10">
    <source>
        <dbReference type="Proteomes" id="UP000009022"/>
    </source>
</evidence>
<dbReference type="STRING" id="10228.B3RLP9"/>
<evidence type="ECO:0000256" key="2">
    <source>
        <dbReference type="ARBA" id="ARBA00012265"/>
    </source>
</evidence>
<dbReference type="GO" id="GO:0102522">
    <property type="term" value="F:tRNA 4-demethylwyosine alpha-amino-alpha-carboxypropyltransferase activity"/>
    <property type="evidence" value="ECO:0007669"/>
    <property type="project" value="UniProtKB-EC"/>
</dbReference>
<keyword evidence="10" id="KW-1185">Reference proteome</keyword>
<accession>B3RLP9</accession>
<dbReference type="InterPro" id="IPR030382">
    <property type="entry name" value="MeTrfase_TRM5/TYW2"/>
</dbReference>
<evidence type="ECO:0000256" key="7">
    <source>
        <dbReference type="ARBA" id="ARBA00049400"/>
    </source>
</evidence>
<dbReference type="HOGENOM" id="CLU_022610_1_0_1"/>
<comment type="catalytic activity">
    <reaction evidence="7">
        <text>4-demethylwyosine(37) in tRNA(Phe) + S-adenosyl-L-methionine = 4-demethyl-7-[(3S)-3-amino-3-carboxypropyl]wyosine(37) in tRNA(Phe) + S-methyl-5'-thioadenosine + H(+)</text>
        <dbReference type="Rhea" id="RHEA:36355"/>
        <dbReference type="Rhea" id="RHEA-COMP:10164"/>
        <dbReference type="Rhea" id="RHEA-COMP:10378"/>
        <dbReference type="ChEBI" id="CHEBI:15378"/>
        <dbReference type="ChEBI" id="CHEBI:17509"/>
        <dbReference type="ChEBI" id="CHEBI:59789"/>
        <dbReference type="ChEBI" id="CHEBI:64315"/>
        <dbReference type="ChEBI" id="CHEBI:73550"/>
        <dbReference type="EC" id="2.5.1.114"/>
    </reaction>
</comment>
<dbReference type="SUPFAM" id="SSF53335">
    <property type="entry name" value="S-adenosyl-L-methionine-dependent methyltransferases"/>
    <property type="match status" value="1"/>
</dbReference>
<dbReference type="GO" id="GO:0005737">
    <property type="term" value="C:cytoplasm"/>
    <property type="evidence" value="ECO:0000318"/>
    <property type="project" value="GO_Central"/>
</dbReference>
<dbReference type="PROSITE" id="PS51684">
    <property type="entry name" value="SAM_MT_TRM5_TYW2"/>
    <property type="match status" value="1"/>
</dbReference>
<dbReference type="FunCoup" id="B3RLP9">
    <property type="interactions" value="620"/>
</dbReference>
<dbReference type="GeneID" id="6749981"/>
<sequence>RAWLKQQALLHDEYKVKKMNGNLVALPLCNNCTLSQCQMLDLNKLCLSYRTVQIPMRSLQARKYKLDKISQPLHQSVAVLYEKSTGIPLTANLAAQIPNHWIKHGDMIVLPANSFTAQEWLALGDELWHLVCSTLGAKRLAKNSAILNDNHRTPNVEMLLGDCSWVTHMDNGIKYTFDITKCMFSPGNITEKIRISNFDCSEEIIVDLYAGIGYFVLPYLIHAKAKFVHACEWNPHAVEALEKSLILNKVREKCTVYFGDNRQHAPKFIADRVNLGLLPTSRPGWHIACAALRPDRGGWLHVHGNVNTYKVVQSERKQFWQQWGEEVASELELILNQMHSDKSGWKATCKSVTHVKRYAPHIDHLIADVHCTV</sequence>
<dbReference type="FunFam" id="3.30.300.110:FF:000002">
    <property type="entry name" value="tRNA wybutosine-synthesizing protein 2 homolog"/>
    <property type="match status" value="1"/>
</dbReference>
<evidence type="ECO:0000256" key="3">
    <source>
        <dbReference type="ARBA" id="ARBA00022603"/>
    </source>
</evidence>
<dbReference type="AlphaFoldDB" id="B3RLP9"/>
<comment type="pathway">
    <text evidence="1">tRNA modification; wybutosine-tRNA(Phe) biosynthesis.</text>
</comment>
<dbReference type="OMA" id="APGVWHV"/>
<protein>
    <recommendedName>
        <fullName evidence="2">tRNA(Phe) (4-demethylwyosine(37)-C(7)) aminocarboxypropyltransferase</fullName>
        <ecNumber evidence="2">2.5.1.114</ecNumber>
    </recommendedName>
</protein>
<dbReference type="RefSeq" id="XP_002108767.1">
    <property type="nucleotide sequence ID" value="XM_002108731.1"/>
</dbReference>
<dbReference type="PhylomeDB" id="B3RLP9"/>
<dbReference type="InterPro" id="IPR029063">
    <property type="entry name" value="SAM-dependent_MTases_sf"/>
</dbReference>
<dbReference type="Gene3D" id="3.40.50.150">
    <property type="entry name" value="Vaccinia Virus protein VP39"/>
    <property type="match status" value="1"/>
</dbReference>
<dbReference type="InterPro" id="IPR056743">
    <property type="entry name" value="TRM5-TYW2-like_MTfase"/>
</dbReference>
<dbReference type="Proteomes" id="UP000009022">
    <property type="component" value="Unassembled WGS sequence"/>
</dbReference>
<dbReference type="EMBL" id="DS985241">
    <property type="protein sequence ID" value="EDV29565.1"/>
    <property type="molecule type" value="Genomic_DNA"/>
</dbReference>
<dbReference type="GO" id="GO:0031591">
    <property type="term" value="P:wybutosine biosynthetic process"/>
    <property type="evidence" value="ECO:0000318"/>
    <property type="project" value="GO_Central"/>
</dbReference>